<dbReference type="Proteomes" id="UP000182517">
    <property type="component" value="Chromosome"/>
</dbReference>
<dbReference type="SUPFAM" id="SSF46565">
    <property type="entry name" value="Chaperone J-domain"/>
    <property type="match status" value="1"/>
</dbReference>
<reference evidence="2 3" key="1">
    <citation type="journal article" date="2017" name="Genome Announc.">
        <title>Complete Genome Sequences of Two Acetylene-Fermenting Pelobacter acetylenicus Strains.</title>
        <authorList>
            <person name="Sutton J.M."/>
            <person name="Baesman S.M."/>
            <person name="Fierst J.L."/>
            <person name="Poret-Peterson A.T."/>
            <person name="Oremland R.S."/>
            <person name="Dunlap D.S."/>
            <person name="Akob D.M."/>
        </authorList>
    </citation>
    <scope>NUCLEOTIDE SEQUENCE [LARGE SCALE GENOMIC DNA]</scope>
    <source>
        <strain evidence="2 3">SFB93</strain>
    </source>
</reference>
<organism evidence="2 3">
    <name type="scientific">Syntrophotalea acetylenivorans</name>
    <dbReference type="NCBI Taxonomy" id="1842532"/>
    <lineage>
        <taxon>Bacteria</taxon>
        <taxon>Pseudomonadati</taxon>
        <taxon>Thermodesulfobacteriota</taxon>
        <taxon>Desulfuromonadia</taxon>
        <taxon>Desulfuromonadales</taxon>
        <taxon>Syntrophotaleaceae</taxon>
        <taxon>Syntrophotalea</taxon>
    </lineage>
</organism>
<dbReference type="OrthoDB" id="9779889at2"/>
<name>A0A1L3GM61_9BACT</name>
<protein>
    <recommendedName>
        <fullName evidence="1">J domain-containing protein</fullName>
    </recommendedName>
</protein>
<feature type="domain" description="J" evidence="1">
    <location>
        <begin position="22"/>
        <end position="79"/>
    </location>
</feature>
<proteinExistence type="predicted"/>
<dbReference type="RefSeq" id="WP_072282998.1">
    <property type="nucleotide sequence ID" value="NZ_CP015519.1"/>
</dbReference>
<dbReference type="Pfam" id="PF00226">
    <property type="entry name" value="DnaJ"/>
    <property type="match status" value="1"/>
</dbReference>
<dbReference type="CDD" id="cd06257">
    <property type="entry name" value="DnaJ"/>
    <property type="match status" value="1"/>
</dbReference>
<dbReference type="STRING" id="1842532.A7E78_03825"/>
<dbReference type="SMART" id="SM00271">
    <property type="entry name" value="DnaJ"/>
    <property type="match status" value="1"/>
</dbReference>
<dbReference type="InterPro" id="IPR001623">
    <property type="entry name" value="DnaJ_domain"/>
</dbReference>
<evidence type="ECO:0000259" key="1">
    <source>
        <dbReference type="PROSITE" id="PS50076"/>
    </source>
</evidence>
<accession>A0A1L3GM61</accession>
<dbReference type="AlphaFoldDB" id="A0A1L3GM61"/>
<dbReference type="Gene3D" id="1.10.287.110">
    <property type="entry name" value="DnaJ domain"/>
    <property type="match status" value="1"/>
</dbReference>
<keyword evidence="3" id="KW-1185">Reference proteome</keyword>
<evidence type="ECO:0000313" key="2">
    <source>
        <dbReference type="EMBL" id="APG27036.1"/>
    </source>
</evidence>
<dbReference type="PRINTS" id="PR00625">
    <property type="entry name" value="JDOMAIN"/>
</dbReference>
<dbReference type="PROSITE" id="PS50076">
    <property type="entry name" value="DNAJ_2"/>
    <property type="match status" value="1"/>
</dbReference>
<evidence type="ECO:0000313" key="3">
    <source>
        <dbReference type="Proteomes" id="UP000182517"/>
    </source>
</evidence>
<dbReference type="KEGG" id="pef:A7E78_03825"/>
<gene>
    <name evidence="2" type="ORF">A7E78_03825</name>
</gene>
<dbReference type="InterPro" id="IPR036869">
    <property type="entry name" value="J_dom_sf"/>
</dbReference>
<sequence>MMKWKNLKTNYSSQLEKIKQQSPHERLGIDQGASTEDVKKAYRQKVLLYHPDKTDAFMSEYSEEVIKLLNEAVSQIRGK</sequence>
<dbReference type="EMBL" id="CP015519">
    <property type="protein sequence ID" value="APG27036.1"/>
    <property type="molecule type" value="Genomic_DNA"/>
</dbReference>